<protein>
    <recommendedName>
        <fullName evidence="3">Type II toxin-antitoxin system YafO family toxin</fullName>
    </recommendedName>
</protein>
<dbReference type="Proteomes" id="UP000250675">
    <property type="component" value="Unassembled WGS sequence"/>
</dbReference>
<evidence type="ECO:0000313" key="2">
    <source>
        <dbReference type="Proteomes" id="UP000250675"/>
    </source>
</evidence>
<evidence type="ECO:0000313" key="1">
    <source>
        <dbReference type="EMBL" id="SQC19811.1"/>
    </source>
</evidence>
<accession>A0A2X3D5P4</accession>
<gene>
    <name evidence="1" type="ORF">NCTC9645_01303</name>
</gene>
<name>A0A2X3D5P4_KLEPN</name>
<evidence type="ECO:0008006" key="3">
    <source>
        <dbReference type="Google" id="ProtNLM"/>
    </source>
</evidence>
<dbReference type="EMBL" id="UASO01000004">
    <property type="protein sequence ID" value="SQC19811.1"/>
    <property type="molecule type" value="Genomic_DNA"/>
</dbReference>
<dbReference type="InterPro" id="IPR020353">
    <property type="entry name" value="Toxin_YafO"/>
</dbReference>
<dbReference type="Pfam" id="PF13957">
    <property type="entry name" value="YafO_toxin"/>
    <property type="match status" value="1"/>
</dbReference>
<organism evidence="1 2">
    <name type="scientific">Klebsiella pneumoniae</name>
    <dbReference type="NCBI Taxonomy" id="573"/>
    <lineage>
        <taxon>Bacteria</taxon>
        <taxon>Pseudomonadati</taxon>
        <taxon>Pseudomonadota</taxon>
        <taxon>Gammaproteobacteria</taxon>
        <taxon>Enterobacterales</taxon>
        <taxon>Enterobacteriaceae</taxon>
        <taxon>Klebsiella/Raoultella group</taxon>
        <taxon>Klebsiella</taxon>
        <taxon>Klebsiella pneumoniae complex</taxon>
    </lineage>
</organism>
<reference evidence="1 2" key="1">
    <citation type="submission" date="2018-06" db="EMBL/GenBank/DDBJ databases">
        <authorList>
            <consortium name="Pathogen Informatics"/>
            <person name="Doyle S."/>
        </authorList>
    </citation>
    <scope>NUCLEOTIDE SEQUENCE [LARGE SCALE GENOMIC DNA]</scope>
    <source>
        <strain evidence="1 2">NCTC9645</strain>
    </source>
</reference>
<dbReference type="AlphaFoldDB" id="A0A2X3D5P4"/>
<sequence length="136" mass="15453">MAAVCLHQSLSGNATVEGYARELSDYLNGVSLSGRLGKNGGFERNKRATESGILKIHIKVPGESFWDSSVTQRYRTSNNYLVYARHWDCSEIFQIIAIVTPDAHERIDGLLPDIVRVVERDFQDLNERQLSQMTFY</sequence>
<proteinExistence type="predicted"/>